<organism evidence="5 6">
    <name type="scientific">Paenibacillus phyllosphaerae</name>
    <dbReference type="NCBI Taxonomy" id="274593"/>
    <lineage>
        <taxon>Bacteria</taxon>
        <taxon>Bacillati</taxon>
        <taxon>Bacillota</taxon>
        <taxon>Bacilli</taxon>
        <taxon>Bacillales</taxon>
        <taxon>Paenibacillaceae</taxon>
        <taxon>Paenibacillus</taxon>
    </lineage>
</organism>
<protein>
    <submittedName>
        <fullName evidence="5">Ribosomal-protein-alanine N-acetyltransferase</fullName>
        <ecNumber evidence="5">2.3.1.267</ecNumber>
    </submittedName>
</protein>
<feature type="domain" description="N-acetyltransferase" evidence="4">
    <location>
        <begin position="21"/>
        <end position="181"/>
    </location>
</feature>
<dbReference type="InterPro" id="IPR051531">
    <property type="entry name" value="N-acetyltransferase"/>
</dbReference>
<proteinExistence type="inferred from homology"/>
<reference evidence="5 6" key="1">
    <citation type="submission" date="2020-08" db="EMBL/GenBank/DDBJ databases">
        <title>Genomic Encyclopedia of Type Strains, Phase III (KMG-III): the genomes of soil and plant-associated and newly described type strains.</title>
        <authorList>
            <person name="Whitman W."/>
        </authorList>
    </citation>
    <scope>NUCLEOTIDE SEQUENCE [LARGE SCALE GENOMIC DNA]</scope>
    <source>
        <strain evidence="5 6">CECT 5862</strain>
    </source>
</reference>
<keyword evidence="2 5" id="KW-0012">Acyltransferase</keyword>
<dbReference type="RefSeq" id="WP_183599567.1">
    <property type="nucleotide sequence ID" value="NZ_JACHXK010000003.1"/>
</dbReference>
<evidence type="ECO:0000256" key="1">
    <source>
        <dbReference type="ARBA" id="ARBA00022679"/>
    </source>
</evidence>
<dbReference type="Gene3D" id="3.40.630.30">
    <property type="match status" value="1"/>
</dbReference>
<dbReference type="InterPro" id="IPR000182">
    <property type="entry name" value="GNAT_dom"/>
</dbReference>
<dbReference type="PROSITE" id="PS51186">
    <property type="entry name" value="GNAT"/>
    <property type="match status" value="1"/>
</dbReference>
<keyword evidence="1 5" id="KW-0808">Transferase</keyword>
<evidence type="ECO:0000259" key="4">
    <source>
        <dbReference type="PROSITE" id="PS51186"/>
    </source>
</evidence>
<gene>
    <name evidence="5" type="ORF">FHS18_002052</name>
</gene>
<evidence type="ECO:0000313" key="6">
    <source>
        <dbReference type="Proteomes" id="UP000570361"/>
    </source>
</evidence>
<dbReference type="EMBL" id="JACHXK010000003">
    <property type="protein sequence ID" value="MBB3109989.1"/>
    <property type="molecule type" value="Genomic_DNA"/>
</dbReference>
<evidence type="ECO:0000313" key="5">
    <source>
        <dbReference type="EMBL" id="MBB3109989.1"/>
    </source>
</evidence>
<dbReference type="Proteomes" id="UP000570361">
    <property type="component" value="Unassembled WGS sequence"/>
</dbReference>
<dbReference type="InterPro" id="IPR016181">
    <property type="entry name" value="Acyl_CoA_acyltransferase"/>
</dbReference>
<comment type="similarity">
    <text evidence="3">Belongs to the acetyltransferase family. RimJ subfamily.</text>
</comment>
<comment type="caution">
    <text evidence="5">The sequence shown here is derived from an EMBL/GenBank/DDBJ whole genome shotgun (WGS) entry which is preliminary data.</text>
</comment>
<name>A0A7W5AWX5_9BACL</name>
<evidence type="ECO:0000256" key="3">
    <source>
        <dbReference type="ARBA" id="ARBA00038502"/>
    </source>
</evidence>
<evidence type="ECO:0000256" key="2">
    <source>
        <dbReference type="ARBA" id="ARBA00023315"/>
    </source>
</evidence>
<dbReference type="PANTHER" id="PTHR43792">
    <property type="entry name" value="GNAT FAMILY, PUTATIVE (AFU_ORTHOLOGUE AFUA_3G00765)-RELATED-RELATED"/>
    <property type="match status" value="1"/>
</dbReference>
<dbReference type="AlphaFoldDB" id="A0A7W5AWX5"/>
<accession>A0A7W5AWX5</accession>
<dbReference type="EC" id="2.3.1.267" evidence="5"/>
<dbReference type="Pfam" id="PF13302">
    <property type="entry name" value="Acetyltransf_3"/>
    <property type="match status" value="1"/>
</dbReference>
<dbReference type="SUPFAM" id="SSF55729">
    <property type="entry name" value="Acyl-CoA N-acyltransferases (Nat)"/>
    <property type="match status" value="1"/>
</dbReference>
<keyword evidence="6" id="KW-1185">Reference proteome</keyword>
<dbReference type="PANTHER" id="PTHR43792:SF8">
    <property type="entry name" value="[RIBOSOMAL PROTEIN US5]-ALANINE N-ACETYLTRANSFERASE"/>
    <property type="match status" value="1"/>
</dbReference>
<dbReference type="GO" id="GO:0008999">
    <property type="term" value="F:protein-N-terminal-alanine acetyltransferase activity"/>
    <property type="evidence" value="ECO:0007669"/>
    <property type="project" value="UniProtKB-EC"/>
</dbReference>
<dbReference type="GO" id="GO:0005737">
    <property type="term" value="C:cytoplasm"/>
    <property type="evidence" value="ECO:0007669"/>
    <property type="project" value="TreeGrafter"/>
</dbReference>
<sequence length="184" mass="21300">MTTTLTTKRLILRSLDGSAADAVRDYYHRNREFLEAWEIKRDDSFYTMEHHEELLGIDQRLEAVGTQVRLWLFHKDAPETVIGTATLSNIVRGAFQSCYLGYRIDGELANQGLMTEALQALIEHAFTEMGLYRIEANIMPHNEPSLRVVAKLGFYEEGRAIKYLRINGVWEDHIHMVLRNTKME</sequence>